<dbReference type="PANTHER" id="PTHR34573">
    <property type="entry name" value="VKC DOMAIN-CONTAINING PROTEIN"/>
    <property type="match status" value="1"/>
</dbReference>
<evidence type="ECO:0000256" key="1">
    <source>
        <dbReference type="SAM" id="SignalP"/>
    </source>
</evidence>
<keyword evidence="3" id="KW-1185">Reference proteome</keyword>
<evidence type="ECO:0000313" key="3">
    <source>
        <dbReference type="Proteomes" id="UP000198406"/>
    </source>
</evidence>
<evidence type="ECO:0008006" key="4">
    <source>
        <dbReference type="Google" id="ProtNLM"/>
    </source>
</evidence>
<accession>A0A1Z5KMQ9</accession>
<dbReference type="AlphaFoldDB" id="A0A1Z5KMQ9"/>
<organism evidence="2 3">
    <name type="scientific">Fistulifera solaris</name>
    <name type="common">Oleaginous diatom</name>
    <dbReference type="NCBI Taxonomy" id="1519565"/>
    <lineage>
        <taxon>Eukaryota</taxon>
        <taxon>Sar</taxon>
        <taxon>Stramenopiles</taxon>
        <taxon>Ochrophyta</taxon>
        <taxon>Bacillariophyta</taxon>
        <taxon>Bacillariophyceae</taxon>
        <taxon>Bacillariophycidae</taxon>
        <taxon>Naviculales</taxon>
        <taxon>Naviculaceae</taxon>
        <taxon>Fistulifera</taxon>
    </lineage>
</organism>
<dbReference type="InParanoid" id="A0A1Z5KMQ9"/>
<dbReference type="Gene3D" id="3.40.30.10">
    <property type="entry name" value="Glutaredoxin"/>
    <property type="match status" value="1"/>
</dbReference>
<comment type="caution">
    <text evidence="2">The sequence shown here is derived from an EMBL/GenBank/DDBJ whole genome shotgun (WGS) entry which is preliminary data.</text>
</comment>
<proteinExistence type="predicted"/>
<keyword evidence="1" id="KW-0732">Signal</keyword>
<dbReference type="Proteomes" id="UP000198406">
    <property type="component" value="Unassembled WGS sequence"/>
</dbReference>
<protein>
    <recommendedName>
        <fullName evidence="4">Thioredoxin domain-containing protein</fullName>
    </recommendedName>
</protein>
<reference evidence="2 3" key="1">
    <citation type="journal article" date="2015" name="Plant Cell">
        <title>Oil accumulation by the oleaginous diatom Fistulifera solaris as revealed by the genome and transcriptome.</title>
        <authorList>
            <person name="Tanaka T."/>
            <person name="Maeda Y."/>
            <person name="Veluchamy A."/>
            <person name="Tanaka M."/>
            <person name="Abida H."/>
            <person name="Marechal E."/>
            <person name="Bowler C."/>
            <person name="Muto M."/>
            <person name="Sunaga Y."/>
            <person name="Tanaka M."/>
            <person name="Yoshino T."/>
            <person name="Taniguchi T."/>
            <person name="Fukuda Y."/>
            <person name="Nemoto M."/>
            <person name="Matsumoto M."/>
            <person name="Wong P.S."/>
            <person name="Aburatani S."/>
            <person name="Fujibuchi W."/>
        </authorList>
    </citation>
    <scope>NUCLEOTIDE SEQUENCE [LARGE SCALE GENOMIC DNA]</scope>
    <source>
        <strain evidence="2 3">JPCC DA0580</strain>
    </source>
</reference>
<feature type="signal peptide" evidence="1">
    <location>
        <begin position="1"/>
        <end position="27"/>
    </location>
</feature>
<dbReference type="OrthoDB" id="343052at2759"/>
<feature type="chain" id="PRO_5012057546" description="Thioredoxin domain-containing protein" evidence="1">
    <location>
        <begin position="28"/>
        <end position="218"/>
    </location>
</feature>
<name>A0A1Z5KMQ9_FISSO</name>
<dbReference type="EMBL" id="BDSP01000259">
    <property type="protein sequence ID" value="GAX27566.1"/>
    <property type="molecule type" value="Genomic_DNA"/>
</dbReference>
<dbReference type="SUPFAM" id="SSF52833">
    <property type="entry name" value="Thioredoxin-like"/>
    <property type="match status" value="1"/>
</dbReference>
<dbReference type="PANTHER" id="PTHR34573:SF1">
    <property type="entry name" value="VITAMIN K EPOXIDE REDUCTASE DOMAIN-CONTAINING PROTEIN"/>
    <property type="match status" value="1"/>
</dbReference>
<evidence type="ECO:0000313" key="2">
    <source>
        <dbReference type="EMBL" id="GAX27566.1"/>
    </source>
</evidence>
<gene>
    <name evidence="2" type="ORF">FisN_13Hu348</name>
</gene>
<dbReference type="InterPro" id="IPR036249">
    <property type="entry name" value="Thioredoxin-like_sf"/>
</dbReference>
<sequence>MTAMFAVLRALLFLFFVNFHRIPTVHGFQFPNPPQPFLSASTRRDFVQSLLITATTFFTTQTAQAAPPIAIIAEELGYFPVTNREGQTVYVAQSVKRTSSAQAQQLALLLKEKGVVMAGTYWCPHTSRQKELFGKEAWSKIKYVECAPKGYQANPQYCLAKQVDGYPTWIFPNGKRISGERPLALLAEEIGFRGFRPELEQDLPPLGGASCQLSNQKQ</sequence>